<reference evidence="2" key="1">
    <citation type="submission" date="2022-01" db="EMBL/GenBank/DDBJ databases">
        <authorList>
            <person name="King R."/>
        </authorList>
    </citation>
    <scope>NUCLEOTIDE SEQUENCE</scope>
</reference>
<feature type="region of interest" description="Disordered" evidence="1">
    <location>
        <begin position="295"/>
        <end position="354"/>
    </location>
</feature>
<dbReference type="OrthoDB" id="274660at2759"/>
<evidence type="ECO:0000256" key="1">
    <source>
        <dbReference type="SAM" id="MobiDB-lite"/>
    </source>
</evidence>
<feature type="compositionally biased region" description="Basic and acidic residues" evidence="1">
    <location>
        <begin position="315"/>
        <end position="336"/>
    </location>
</feature>
<feature type="compositionally biased region" description="Basic residues" evidence="1">
    <location>
        <begin position="295"/>
        <end position="305"/>
    </location>
</feature>
<evidence type="ECO:0000313" key="3">
    <source>
        <dbReference type="Proteomes" id="UP001153712"/>
    </source>
</evidence>
<gene>
    <name evidence="2" type="ORF">PHYEVI_LOCUS8982</name>
</gene>
<sequence>MGLVLSILVTCIGVVELLTLYRNISRHLRDPPRRDDLSAISERYARELGGIPRRPNQEFRKYAEEPPPSLRLNSHEDVEIEFFEELQKSRSPSPRRFLVTEKERSSSPRRFVVTEERSSEALNDLPEFLIEEDKCAEKSASKPRYILKERANEESPIPLPRQFIVSEDVINTIVFNETDFEVPETPETSASSFLLIDTPSVPRNSICNELVEEPLRSFEPIRGEKVDVILENTNYNTTQYWTNKVLVVPSAPSRSRSVSPDKHYTDALEGQDVVRLNEKYLDDLDGVSRTKSISRRSRRSIKRRNAEKSLNSVDKTSEILKNAAEELEKVSSRDELQPGTSSSGSKTGEPFWVK</sequence>
<protein>
    <submittedName>
        <fullName evidence="2">Uncharacterized protein</fullName>
    </submittedName>
</protein>
<evidence type="ECO:0000313" key="2">
    <source>
        <dbReference type="EMBL" id="CAG9862676.1"/>
    </source>
</evidence>
<proteinExistence type="predicted"/>
<keyword evidence="3" id="KW-1185">Reference proteome</keyword>
<name>A0A9N9XPV6_PHYSR</name>
<dbReference type="EMBL" id="OU900099">
    <property type="protein sequence ID" value="CAG9862676.1"/>
    <property type="molecule type" value="Genomic_DNA"/>
</dbReference>
<accession>A0A9N9XPV6</accession>
<dbReference type="AlphaFoldDB" id="A0A9N9XPV6"/>
<dbReference type="Proteomes" id="UP001153712">
    <property type="component" value="Chromosome 6"/>
</dbReference>
<organism evidence="2 3">
    <name type="scientific">Phyllotreta striolata</name>
    <name type="common">Striped flea beetle</name>
    <name type="synonym">Crioceris striolata</name>
    <dbReference type="NCBI Taxonomy" id="444603"/>
    <lineage>
        <taxon>Eukaryota</taxon>
        <taxon>Metazoa</taxon>
        <taxon>Ecdysozoa</taxon>
        <taxon>Arthropoda</taxon>
        <taxon>Hexapoda</taxon>
        <taxon>Insecta</taxon>
        <taxon>Pterygota</taxon>
        <taxon>Neoptera</taxon>
        <taxon>Endopterygota</taxon>
        <taxon>Coleoptera</taxon>
        <taxon>Polyphaga</taxon>
        <taxon>Cucujiformia</taxon>
        <taxon>Chrysomeloidea</taxon>
        <taxon>Chrysomelidae</taxon>
        <taxon>Galerucinae</taxon>
        <taxon>Alticini</taxon>
        <taxon>Phyllotreta</taxon>
    </lineage>
</organism>